<keyword evidence="2" id="KW-0119">Carbohydrate metabolism</keyword>
<dbReference type="SUPFAM" id="SSF50974">
    <property type="entry name" value="Nitrous oxide reductase, N-terminal domain"/>
    <property type="match status" value="1"/>
</dbReference>
<dbReference type="GO" id="GO:0006006">
    <property type="term" value="P:glucose metabolic process"/>
    <property type="evidence" value="ECO:0007669"/>
    <property type="project" value="UniProtKB-KW"/>
</dbReference>
<dbReference type="AlphaFoldDB" id="A0A225MVA1"/>
<evidence type="ECO:0000256" key="1">
    <source>
        <dbReference type="ARBA" id="ARBA00005564"/>
    </source>
</evidence>
<keyword evidence="2" id="KW-0313">Glucose metabolism</keyword>
<dbReference type="EMBL" id="NJIH01000003">
    <property type="protein sequence ID" value="OWT63501.1"/>
    <property type="molecule type" value="Genomic_DNA"/>
</dbReference>
<dbReference type="Pfam" id="PF10282">
    <property type="entry name" value="Lactonase"/>
    <property type="match status" value="1"/>
</dbReference>
<evidence type="ECO:0000256" key="2">
    <source>
        <dbReference type="ARBA" id="ARBA00022526"/>
    </source>
</evidence>
<dbReference type="InterPro" id="IPR050282">
    <property type="entry name" value="Cycloisomerase_2"/>
</dbReference>
<dbReference type="InterPro" id="IPR011045">
    <property type="entry name" value="N2O_reductase_N"/>
</dbReference>
<evidence type="ECO:0000313" key="3">
    <source>
        <dbReference type="EMBL" id="OWT63501.1"/>
    </source>
</evidence>
<organism evidence="3 4">
    <name type="scientific">Candidimonas nitroreducens</name>
    <dbReference type="NCBI Taxonomy" id="683354"/>
    <lineage>
        <taxon>Bacteria</taxon>
        <taxon>Pseudomonadati</taxon>
        <taxon>Pseudomonadota</taxon>
        <taxon>Betaproteobacteria</taxon>
        <taxon>Burkholderiales</taxon>
        <taxon>Alcaligenaceae</taxon>
        <taxon>Candidimonas</taxon>
    </lineage>
</organism>
<gene>
    <name evidence="3" type="ORF">CEY11_03995</name>
</gene>
<evidence type="ECO:0000313" key="4">
    <source>
        <dbReference type="Proteomes" id="UP000214603"/>
    </source>
</evidence>
<dbReference type="GO" id="GO:0017057">
    <property type="term" value="F:6-phosphogluconolactonase activity"/>
    <property type="evidence" value="ECO:0007669"/>
    <property type="project" value="TreeGrafter"/>
</dbReference>
<protein>
    <submittedName>
        <fullName evidence="3">6-phosphogluconolactonase</fullName>
    </submittedName>
</protein>
<dbReference type="RefSeq" id="WP_088602085.1">
    <property type="nucleotide sequence ID" value="NZ_NJIH01000003.1"/>
</dbReference>
<reference evidence="4" key="1">
    <citation type="submission" date="2017-06" db="EMBL/GenBank/DDBJ databases">
        <title>Herbaspirillum phytohormonus sp. nov., isolated from the root nodule of Robinia pseudoacacia in lead-zinc mine.</title>
        <authorList>
            <person name="Fan M."/>
            <person name="Lin Y."/>
        </authorList>
    </citation>
    <scope>NUCLEOTIDE SEQUENCE [LARGE SCALE GENOMIC DNA]</scope>
    <source>
        <strain evidence="4">SC-089</strain>
    </source>
</reference>
<dbReference type="Gene3D" id="2.130.10.10">
    <property type="entry name" value="YVTN repeat-like/Quinoprotein amine dehydrogenase"/>
    <property type="match status" value="1"/>
</dbReference>
<dbReference type="InterPro" id="IPR019405">
    <property type="entry name" value="Lactonase_7-beta_prop"/>
</dbReference>
<name>A0A225MVA1_9BURK</name>
<sequence>MNNASIGRPASFLVHVSSSESREIHAFWLDSQTGGLEPVEVVAVPGSGAPTRGNIPLAWSRDGKVLYAQVRTDPFPLSAFAVEPASGRLRLLESCAMPAPMAYLSVTRDGRYLLGASYDNALLAVNRIQADGRLSMPCLQILPTPPKAHCVIEAPFGGFVYATSVDGEAILVYRLDAASGRLQAVAATAVRPESGPRHLVFHPTLDTLYCVNESAGSLAAYRVDRACGALTELQYESLMPAGFSGRAMGADIHLAPGGAFIYACVRKTDTITAFRIDPATGMMSSAGAFEAEDYPRGFAIDPAGRFLLCAGQNSNRLAVFVIDPGTGALTLVQRHAVGRRPSWIEIVPAPGQLAR</sequence>
<comment type="caution">
    <text evidence="3">The sequence shown here is derived from an EMBL/GenBank/DDBJ whole genome shotgun (WGS) entry which is preliminary data.</text>
</comment>
<dbReference type="Proteomes" id="UP000214603">
    <property type="component" value="Unassembled WGS sequence"/>
</dbReference>
<proteinExistence type="inferred from homology"/>
<dbReference type="GO" id="GO:0005829">
    <property type="term" value="C:cytosol"/>
    <property type="evidence" value="ECO:0007669"/>
    <property type="project" value="TreeGrafter"/>
</dbReference>
<comment type="similarity">
    <text evidence="1">Belongs to the cycloisomerase 2 family.</text>
</comment>
<accession>A0A225MVA1</accession>
<dbReference type="PANTHER" id="PTHR30344">
    <property type="entry name" value="6-PHOSPHOGLUCONOLACTONASE-RELATED"/>
    <property type="match status" value="1"/>
</dbReference>
<dbReference type="InterPro" id="IPR015943">
    <property type="entry name" value="WD40/YVTN_repeat-like_dom_sf"/>
</dbReference>
<dbReference type="PANTHER" id="PTHR30344:SF1">
    <property type="entry name" value="6-PHOSPHOGLUCONOLACTONASE"/>
    <property type="match status" value="1"/>
</dbReference>
<keyword evidence="4" id="KW-1185">Reference proteome</keyword>
<dbReference type="OrthoDB" id="9790815at2"/>